<keyword evidence="2" id="KW-1185">Reference proteome</keyword>
<protein>
    <submittedName>
        <fullName evidence="1">Uncharacterized protein</fullName>
    </submittedName>
</protein>
<evidence type="ECO:0000313" key="1">
    <source>
        <dbReference type="EMBL" id="AEU35120.1"/>
    </source>
</evidence>
<evidence type="ECO:0000313" key="2">
    <source>
        <dbReference type="Proteomes" id="UP000007113"/>
    </source>
</evidence>
<proteinExistence type="predicted"/>
<reference evidence="1 2" key="1">
    <citation type="submission" date="2011-11" db="EMBL/GenBank/DDBJ databases">
        <title>Complete sequence of Granulicella mallensis MP5ACTX8.</title>
        <authorList>
            <consortium name="US DOE Joint Genome Institute"/>
            <person name="Lucas S."/>
            <person name="Copeland A."/>
            <person name="Lapidus A."/>
            <person name="Cheng J.-F."/>
            <person name="Goodwin L."/>
            <person name="Pitluck S."/>
            <person name="Peters L."/>
            <person name="Lu M."/>
            <person name="Detter J.C."/>
            <person name="Han C."/>
            <person name="Tapia R."/>
            <person name="Land M."/>
            <person name="Hauser L."/>
            <person name="Kyrpides N."/>
            <person name="Ivanova N."/>
            <person name="Mikhailova N."/>
            <person name="Pagani I."/>
            <person name="Rawat S."/>
            <person name="Mannisto M."/>
            <person name="Haggblom M."/>
            <person name="Woyke T."/>
        </authorList>
    </citation>
    <scope>NUCLEOTIDE SEQUENCE [LARGE SCALE GENOMIC DNA]</scope>
    <source>
        <strain evidence="2">ATCC BAA-1857 / DSM 23137 / MP5ACTX8</strain>
    </source>
</reference>
<dbReference type="Proteomes" id="UP000007113">
    <property type="component" value="Chromosome"/>
</dbReference>
<dbReference type="HOGENOM" id="CLU_1530669_0_0_0"/>
<dbReference type="AlphaFoldDB" id="G8NSM1"/>
<sequence>MHAFDMRALHAALDDERRARGLSWEELTAEINVPFKGTTSIPISLSTIRGMSKKRSVTSAVVLQVLRWLDRSPESFLSERLGQSNPEERLPDAGASRILRFDTQAMYAALDEERHRRNLTWKQLVAELPGFTQSMVANLAEGPLIGFPRVMILTQWLKRPAATFVRVRGR</sequence>
<dbReference type="EMBL" id="CP003130">
    <property type="protein sequence ID" value="AEU35120.1"/>
    <property type="molecule type" value="Genomic_DNA"/>
</dbReference>
<gene>
    <name evidence="1" type="ordered locus">AciX8_0771</name>
</gene>
<organism evidence="1 2">
    <name type="scientific">Granulicella mallensis (strain ATCC BAA-1857 / DSM 23137 / MP5ACTX8)</name>
    <dbReference type="NCBI Taxonomy" id="682795"/>
    <lineage>
        <taxon>Bacteria</taxon>
        <taxon>Pseudomonadati</taxon>
        <taxon>Acidobacteriota</taxon>
        <taxon>Terriglobia</taxon>
        <taxon>Terriglobales</taxon>
        <taxon>Acidobacteriaceae</taxon>
        <taxon>Granulicella</taxon>
    </lineage>
</organism>
<dbReference type="KEGG" id="gma:AciX8_0771"/>
<name>G8NSM1_GRAMM</name>
<accession>G8NSM1</accession>